<feature type="compositionally biased region" description="Basic residues" evidence="1">
    <location>
        <begin position="1"/>
        <end position="10"/>
    </location>
</feature>
<dbReference type="EMBL" id="AGNL01036061">
    <property type="protein sequence ID" value="EJK54288.1"/>
    <property type="molecule type" value="Genomic_DNA"/>
</dbReference>
<feature type="region of interest" description="Disordered" evidence="1">
    <location>
        <begin position="467"/>
        <end position="487"/>
    </location>
</feature>
<feature type="region of interest" description="Disordered" evidence="1">
    <location>
        <begin position="100"/>
        <end position="229"/>
    </location>
</feature>
<sequence>MGGGKKKKPGRPPGAAAAAAAHPPWPPPDHVRVRPDPPRVRRVRRPGGCRGTGLAVRFLGGFPPRELSAEDEGRDDLDGLGVGPNESLIVRFVPLDGGAANEAAASKKKAAGDEEKPPAPGGPDEVDAKPAAAARPRRAAAEEASRNFASVIAAQDAMMAGSPSPKSKKRAGGKTAGGGKKSANNKGGKRAKITGTGYRLRDGAASASPAKPRAAARRRPAAGKGEAAFSSRDDVASGLLSSLNGGGGNVGRFLRAAMCGAVERTYEAARARARVAAVASGGYSFEAVGSGGRAGGGHVLGGAAGAGEGGHQTVSYSRGIDGRGTNEDDVEIIPADATKAALEMVYRTPPDGSEEEDGREMLRPASVAQMSPRLFWSVVYHSRGAGSVGNEGSAPPSFEEMLVALLPELDWTFLGRGGRRRALSEKARENLAQERAAENGGDDGDDGEGADEESARRAIERLEDDIVRSAASANDGEGVPAAADERERRAQAALARFGGASSAGVATEENGGSDAEWHVVTPDDDDIDELLECIRAVDAPSVQDNASAWADALLPSVPNWRRLADLAPAEVLSILTGAGWLGRDLPDEGTAARWIDEAQARTLEEVMSEILDGDGPALDRLCGEDVRSGNPRDLARWGACPSLLAGAVNAPVPGGGSGDGDGEEDAPRWTEEDAGRWTSRARTALADLPWLAEFGHG</sequence>
<feature type="compositionally biased region" description="Basic and acidic residues" evidence="1">
    <location>
        <begin position="29"/>
        <end position="39"/>
    </location>
</feature>
<organism evidence="2 3">
    <name type="scientific">Thalassiosira oceanica</name>
    <name type="common">Marine diatom</name>
    <dbReference type="NCBI Taxonomy" id="159749"/>
    <lineage>
        <taxon>Eukaryota</taxon>
        <taxon>Sar</taxon>
        <taxon>Stramenopiles</taxon>
        <taxon>Ochrophyta</taxon>
        <taxon>Bacillariophyta</taxon>
        <taxon>Coscinodiscophyceae</taxon>
        <taxon>Thalassiosirophycidae</taxon>
        <taxon>Thalassiosirales</taxon>
        <taxon>Thalassiosiraceae</taxon>
        <taxon>Thalassiosira</taxon>
    </lineage>
</organism>
<feature type="region of interest" description="Disordered" evidence="1">
    <location>
        <begin position="650"/>
        <end position="680"/>
    </location>
</feature>
<evidence type="ECO:0000313" key="2">
    <source>
        <dbReference type="EMBL" id="EJK54288.1"/>
    </source>
</evidence>
<feature type="compositionally biased region" description="Basic and acidic residues" evidence="1">
    <location>
        <begin position="425"/>
        <end position="437"/>
    </location>
</feature>
<comment type="caution">
    <text evidence="2">The sequence shown here is derived from an EMBL/GenBank/DDBJ whole genome shotgun (WGS) entry which is preliminary data.</text>
</comment>
<name>K0RKN6_THAOC</name>
<feature type="compositionally biased region" description="Low complexity" evidence="1">
    <location>
        <begin position="13"/>
        <end position="22"/>
    </location>
</feature>
<dbReference type="OMA" id="MEESIMN"/>
<feature type="compositionally biased region" description="Acidic residues" evidence="1">
    <location>
        <begin position="440"/>
        <end position="452"/>
    </location>
</feature>
<accession>K0RKN6</accession>
<dbReference type="OrthoDB" id="333752at2759"/>
<reference evidence="2 3" key="1">
    <citation type="journal article" date="2012" name="Genome Biol.">
        <title>Genome and low-iron response of an oceanic diatom adapted to chronic iron limitation.</title>
        <authorList>
            <person name="Lommer M."/>
            <person name="Specht M."/>
            <person name="Roy A.S."/>
            <person name="Kraemer L."/>
            <person name="Andreson R."/>
            <person name="Gutowska M.A."/>
            <person name="Wolf J."/>
            <person name="Bergner S.V."/>
            <person name="Schilhabel M.B."/>
            <person name="Klostermeier U.C."/>
            <person name="Beiko R.G."/>
            <person name="Rosenstiel P."/>
            <person name="Hippler M."/>
            <person name="Laroche J."/>
        </authorList>
    </citation>
    <scope>NUCLEOTIDE SEQUENCE [LARGE SCALE GENOMIC DNA]</scope>
    <source>
        <strain evidence="2 3">CCMP1005</strain>
    </source>
</reference>
<feature type="compositionally biased region" description="Low complexity" evidence="1">
    <location>
        <begin position="203"/>
        <end position="213"/>
    </location>
</feature>
<dbReference type="AlphaFoldDB" id="K0RKN6"/>
<gene>
    <name evidence="2" type="ORF">THAOC_26103</name>
</gene>
<dbReference type="Proteomes" id="UP000266841">
    <property type="component" value="Unassembled WGS sequence"/>
</dbReference>
<keyword evidence="3" id="KW-1185">Reference proteome</keyword>
<proteinExistence type="predicted"/>
<dbReference type="eggNOG" id="ENOG502QX19">
    <property type="taxonomic scope" value="Eukaryota"/>
</dbReference>
<evidence type="ECO:0000313" key="3">
    <source>
        <dbReference type="Proteomes" id="UP000266841"/>
    </source>
</evidence>
<evidence type="ECO:0000256" key="1">
    <source>
        <dbReference type="SAM" id="MobiDB-lite"/>
    </source>
</evidence>
<feature type="compositionally biased region" description="Basic and acidic residues" evidence="1">
    <location>
        <begin position="665"/>
        <end position="675"/>
    </location>
</feature>
<feature type="region of interest" description="Disordered" evidence="1">
    <location>
        <begin position="1"/>
        <end position="84"/>
    </location>
</feature>
<protein>
    <submittedName>
        <fullName evidence="2">Uncharacterized protein</fullName>
    </submittedName>
</protein>
<feature type="region of interest" description="Disordered" evidence="1">
    <location>
        <begin position="425"/>
        <end position="455"/>
    </location>
</feature>
<feature type="region of interest" description="Disordered" evidence="1">
    <location>
        <begin position="497"/>
        <end position="516"/>
    </location>
</feature>